<keyword evidence="1" id="KW-0732">Signal</keyword>
<feature type="signal peptide" evidence="1">
    <location>
        <begin position="1"/>
        <end position="19"/>
    </location>
</feature>
<organism evidence="2 3">
    <name type="scientific">Helicobacter trogontum</name>
    <dbReference type="NCBI Taxonomy" id="50960"/>
    <lineage>
        <taxon>Bacteria</taxon>
        <taxon>Pseudomonadati</taxon>
        <taxon>Campylobacterota</taxon>
        <taxon>Epsilonproteobacteria</taxon>
        <taxon>Campylobacterales</taxon>
        <taxon>Helicobacteraceae</taxon>
        <taxon>Helicobacter</taxon>
    </lineage>
</organism>
<proteinExistence type="predicted"/>
<evidence type="ECO:0000313" key="3">
    <source>
        <dbReference type="Proteomes" id="UP000029861"/>
    </source>
</evidence>
<protein>
    <recommendedName>
        <fullName evidence="4">Outer membrane beta-barrel protein</fullName>
    </recommendedName>
</protein>
<dbReference type="RefSeq" id="WP_034317616.1">
    <property type="nucleotide sequence ID" value="NZ_FZNF01000042.1"/>
</dbReference>
<feature type="chain" id="PRO_5020923866" description="Outer membrane beta-barrel protein" evidence="1">
    <location>
        <begin position="20"/>
        <end position="159"/>
    </location>
</feature>
<reference evidence="2 3" key="1">
    <citation type="journal article" date="2014" name="Genome Announc.">
        <title>Draft genome sequences of eight enterohepatic helicobacter species isolated from both laboratory and wild rodents.</title>
        <authorList>
            <person name="Sheh A."/>
            <person name="Shen Z."/>
            <person name="Fox J.G."/>
        </authorList>
    </citation>
    <scope>NUCLEOTIDE SEQUENCE [LARGE SCALE GENOMIC DNA]</scope>
    <source>
        <strain evidence="2 3">ATCC 49310</strain>
    </source>
</reference>
<sequence length="159" mass="17156">MKKILALGVISFRLSTALAEAKFFLGVDAGVSITNGFYFTDNGAVWGSGAFHGQSQNVQDWLVGVNLRTEHLFVDDLVGFRWFLGVNYGKLYKPGALNNYDIFEVQLGTDALVNFLALDGISFSAFAGIAGYTKLTERNMFQPKSIQETAGLSGAGVLG</sequence>
<comment type="caution">
    <text evidence="2">The sequence shown here is derived from an EMBL/GenBank/DDBJ whole genome shotgun (WGS) entry which is preliminary data.</text>
</comment>
<accession>A0A4U8TF73</accession>
<name>A0A4U8TF73_9HELI</name>
<evidence type="ECO:0000256" key="1">
    <source>
        <dbReference type="SAM" id="SignalP"/>
    </source>
</evidence>
<evidence type="ECO:0000313" key="2">
    <source>
        <dbReference type="EMBL" id="TLD98603.1"/>
    </source>
</evidence>
<dbReference type="AlphaFoldDB" id="A0A4U8TF73"/>
<gene>
    <name evidence="2" type="ORF">LS80_003935</name>
</gene>
<dbReference type="Proteomes" id="UP000029861">
    <property type="component" value="Unassembled WGS sequence"/>
</dbReference>
<dbReference type="EMBL" id="JRPK02000009">
    <property type="protein sequence ID" value="TLD98603.1"/>
    <property type="molecule type" value="Genomic_DNA"/>
</dbReference>
<evidence type="ECO:0008006" key="4">
    <source>
        <dbReference type="Google" id="ProtNLM"/>
    </source>
</evidence>